<feature type="domain" description="GST N-terminal" evidence="1">
    <location>
        <begin position="1"/>
        <end position="82"/>
    </location>
</feature>
<evidence type="ECO:0000259" key="1">
    <source>
        <dbReference type="PROSITE" id="PS50404"/>
    </source>
</evidence>
<dbReference type="eggNOG" id="COG0625">
    <property type="taxonomic scope" value="Bacteria"/>
</dbReference>
<dbReference type="EMBL" id="CP000774">
    <property type="protein sequence ID" value="ABS62691.1"/>
    <property type="molecule type" value="Genomic_DNA"/>
</dbReference>
<dbReference type="STRING" id="402881.Plav_1069"/>
<keyword evidence="3" id="KW-0808">Transferase</keyword>
<dbReference type="Gene3D" id="1.20.1050.10">
    <property type="match status" value="1"/>
</dbReference>
<dbReference type="KEGG" id="pla:Plav_1069"/>
<name>A7HS08_PARL1</name>
<dbReference type="InterPro" id="IPR034345">
    <property type="entry name" value="Gtt2-like_N"/>
</dbReference>
<proteinExistence type="predicted"/>
<sequence>MKLYNSAMPAPNPRRVRIFAAEKGIDLPLEEVALAKREHKSDAFRAKNSLGQTPVLELDDGTTISESVSICRYLEETHPEKPLFGRNALERAQVDMWLRRVEFALMGPIGNFWRHAHPYTAKVVKQFNEFGESNREATAAAFRWLDRELAGREFLAGDYFSAADITALCTVDFADFAGLKMPEDAPNLRAWHARVSQRPSAAA</sequence>
<dbReference type="RefSeq" id="WP_012109947.1">
    <property type="nucleotide sequence ID" value="NC_009719.1"/>
</dbReference>
<evidence type="ECO:0000313" key="4">
    <source>
        <dbReference type="Proteomes" id="UP000006377"/>
    </source>
</evidence>
<dbReference type="InterPro" id="IPR004045">
    <property type="entry name" value="Glutathione_S-Trfase_N"/>
</dbReference>
<dbReference type="InterPro" id="IPR010987">
    <property type="entry name" value="Glutathione-S-Trfase_C-like"/>
</dbReference>
<gene>
    <name evidence="3" type="ordered locus">Plav_1069</name>
</gene>
<evidence type="ECO:0000259" key="2">
    <source>
        <dbReference type="PROSITE" id="PS50405"/>
    </source>
</evidence>
<protein>
    <submittedName>
        <fullName evidence="3">Glutathione S-transferase domain</fullName>
    </submittedName>
</protein>
<dbReference type="HOGENOM" id="CLU_011226_6_3_5"/>
<organism evidence="3 4">
    <name type="scientific">Parvibaculum lavamentivorans (strain DS-1 / DSM 13023 / NCIMB 13966)</name>
    <dbReference type="NCBI Taxonomy" id="402881"/>
    <lineage>
        <taxon>Bacteria</taxon>
        <taxon>Pseudomonadati</taxon>
        <taxon>Pseudomonadota</taxon>
        <taxon>Alphaproteobacteria</taxon>
        <taxon>Hyphomicrobiales</taxon>
        <taxon>Parvibaculaceae</taxon>
        <taxon>Parvibaculum</taxon>
    </lineage>
</organism>
<feature type="domain" description="GST C-terminal" evidence="2">
    <location>
        <begin position="87"/>
        <end position="203"/>
    </location>
</feature>
<evidence type="ECO:0000313" key="3">
    <source>
        <dbReference type="EMBL" id="ABS62691.1"/>
    </source>
</evidence>
<dbReference type="InterPro" id="IPR040079">
    <property type="entry name" value="Glutathione_S-Trfase"/>
</dbReference>
<dbReference type="SUPFAM" id="SSF52833">
    <property type="entry name" value="Thioredoxin-like"/>
    <property type="match status" value="1"/>
</dbReference>
<keyword evidence="4" id="KW-1185">Reference proteome</keyword>
<dbReference type="PROSITE" id="PS50405">
    <property type="entry name" value="GST_CTER"/>
    <property type="match status" value="1"/>
</dbReference>
<dbReference type="InterPro" id="IPR036282">
    <property type="entry name" value="Glutathione-S-Trfase_C_sf"/>
</dbReference>
<dbReference type="SFLD" id="SFLDS00019">
    <property type="entry name" value="Glutathione_Transferase_(cytos"/>
    <property type="match status" value="1"/>
</dbReference>
<dbReference type="GO" id="GO:0016740">
    <property type="term" value="F:transferase activity"/>
    <property type="evidence" value="ECO:0007669"/>
    <property type="project" value="UniProtKB-KW"/>
</dbReference>
<dbReference type="InterPro" id="IPR036249">
    <property type="entry name" value="Thioredoxin-like_sf"/>
</dbReference>
<dbReference type="OrthoDB" id="5293590at2"/>
<dbReference type="Pfam" id="PF13409">
    <property type="entry name" value="GST_N_2"/>
    <property type="match status" value="1"/>
</dbReference>
<dbReference type="CDD" id="cd03051">
    <property type="entry name" value="GST_N_GTT2_like"/>
    <property type="match status" value="1"/>
</dbReference>
<dbReference type="PANTHER" id="PTHR44051:SF2">
    <property type="entry name" value="HYPOTHETICAL GLUTATHIONE S-TRANSFERASE LIKE PROTEIN"/>
    <property type="match status" value="1"/>
</dbReference>
<accession>A7HS08</accession>
<dbReference type="Proteomes" id="UP000006377">
    <property type="component" value="Chromosome"/>
</dbReference>
<dbReference type="PROSITE" id="PS50404">
    <property type="entry name" value="GST_NTER"/>
    <property type="match status" value="1"/>
</dbReference>
<dbReference type="AlphaFoldDB" id="A7HS08"/>
<reference evidence="3 4" key="1">
    <citation type="journal article" date="2011" name="Stand. Genomic Sci.">
        <title>Complete genome sequence of Parvibaculum lavamentivorans type strain (DS-1(T)).</title>
        <authorList>
            <person name="Schleheck D."/>
            <person name="Weiss M."/>
            <person name="Pitluck S."/>
            <person name="Bruce D."/>
            <person name="Land M.L."/>
            <person name="Han S."/>
            <person name="Saunders E."/>
            <person name="Tapia R."/>
            <person name="Detter C."/>
            <person name="Brettin T."/>
            <person name="Han J."/>
            <person name="Woyke T."/>
            <person name="Goodwin L."/>
            <person name="Pennacchio L."/>
            <person name="Nolan M."/>
            <person name="Cook A.M."/>
            <person name="Kjelleberg S."/>
            <person name="Thomas T."/>
        </authorList>
    </citation>
    <scope>NUCLEOTIDE SEQUENCE [LARGE SCALE GENOMIC DNA]</scope>
    <source>
        <strain evidence="4">DS-1 / DSM 13023 / NCIMB 13966</strain>
    </source>
</reference>
<dbReference type="SFLD" id="SFLDG00358">
    <property type="entry name" value="Main_(cytGST)"/>
    <property type="match status" value="1"/>
</dbReference>
<dbReference type="Gene3D" id="3.40.30.10">
    <property type="entry name" value="Glutaredoxin"/>
    <property type="match status" value="1"/>
</dbReference>
<dbReference type="SUPFAM" id="SSF47616">
    <property type="entry name" value="GST C-terminal domain-like"/>
    <property type="match status" value="1"/>
</dbReference>
<dbReference type="PANTHER" id="PTHR44051">
    <property type="entry name" value="GLUTATHIONE S-TRANSFERASE-RELATED"/>
    <property type="match status" value="1"/>
</dbReference>
<dbReference type="Pfam" id="PF00043">
    <property type="entry name" value="GST_C"/>
    <property type="match status" value="1"/>
</dbReference>
<dbReference type="InterPro" id="IPR004046">
    <property type="entry name" value="GST_C"/>
</dbReference>